<gene>
    <name evidence="1" type="primary">415</name>
    <name evidence="1" type="ORF">G_415</name>
</gene>
<evidence type="ECO:0000313" key="1">
    <source>
        <dbReference type="EMBL" id="AEO93673.1"/>
    </source>
</evidence>
<dbReference type="RefSeq" id="YP_009015718.1">
    <property type="nucleotide sequence ID" value="NC_023719.1"/>
</dbReference>
<evidence type="ECO:0000313" key="2">
    <source>
        <dbReference type="Proteomes" id="UP000009273"/>
    </source>
</evidence>
<proteinExistence type="predicted"/>
<sequence length="62" mass="7727">MEGFITWYSEYNSWGIFIVDENFDYIIKPEYFCYKWEALEEKKKLSKQFGKIKWEIGKKERD</sequence>
<dbReference type="GeneID" id="18563629"/>
<organism evidence="1 2">
    <name type="scientific">Bacillus phage G</name>
    <dbReference type="NCBI Taxonomy" id="2884420"/>
    <lineage>
        <taxon>Viruses</taxon>
        <taxon>Duplodnaviria</taxon>
        <taxon>Heunggongvirae</taxon>
        <taxon>Uroviricota</taxon>
        <taxon>Caudoviricetes</taxon>
        <taxon>Donellivirus</taxon>
        <taxon>Donellivirus gee</taxon>
    </lineage>
</organism>
<keyword evidence="2" id="KW-1185">Reference proteome</keyword>
<dbReference type="Proteomes" id="UP000009273">
    <property type="component" value="Segment"/>
</dbReference>
<name>G3MAF6_9CAUD</name>
<dbReference type="EMBL" id="JN638751">
    <property type="protein sequence ID" value="AEO93673.1"/>
    <property type="molecule type" value="Genomic_DNA"/>
</dbReference>
<reference evidence="1 2" key="1">
    <citation type="submission" date="2011-09" db="EMBL/GenBank/DDBJ databases">
        <authorList>
            <person name="Pope W.H."/>
            <person name="Pedulla M.L."/>
            <person name="Ford M.E."/>
            <person name="Peebles C.L."/>
            <person name="Hatfull G.H."/>
            <person name="Hendrix R.W."/>
        </authorList>
    </citation>
    <scope>NUCLEOTIDE SEQUENCE [LARGE SCALE GENOMIC DNA]</scope>
    <source>
        <strain evidence="1">G</strain>
    </source>
</reference>
<protein>
    <submittedName>
        <fullName evidence="1">Gp415</fullName>
    </submittedName>
</protein>
<accession>G3MAF6</accession>
<dbReference type="KEGG" id="vg:18563629"/>